<dbReference type="EC" id="3.4.19.12" evidence="4"/>
<dbReference type="GO" id="GO:0070461">
    <property type="term" value="C:SAGA-type complex"/>
    <property type="evidence" value="ECO:0007669"/>
    <property type="project" value="UniProtKB-ARBA"/>
</dbReference>
<evidence type="ECO:0000256" key="10">
    <source>
        <dbReference type="ARBA" id="ARBA00022723"/>
    </source>
</evidence>
<comment type="catalytic activity">
    <reaction evidence="1">
        <text>Thiol-dependent hydrolysis of ester, thioester, amide, peptide and isopeptide bonds formed by the C-terminal Gly of ubiquitin (a 76-residue protein attached to proteins as an intracellular targeting signal).</text>
        <dbReference type="EC" id="3.4.19.12"/>
    </reaction>
</comment>
<sequence>MSSSCAARALRLPPPCPHLAAYRAGGGGTPLRSFHRCLRPRPPGRAEVRRDPGEVPHCASCPHAATHRGPRLYACLSCAAVSCDAHARDHAALRPGHEIALDVDRAELFCAACRDQVYHPDFDAAVVIALTSLSSSRLPPPPPAAEKWAKRRRVECRPWAPDPKERAVIGQRSSPLLVQEGSGSSASSTTTTANSTTTTTSSPSSSASSPSSLPRGLKGINNLGNTCFMNSVLQALLHTPLLRNYFLSDRHNRYVCQQKSTKKGGIKEKSNVAERKNPAKESHVCLACDLDAMYSAVFSGDRKPFSPANFLYSWWQHASNLASYEQQDAHEFFISMLDGIHEKEQDQCKHHNHVGNGDCCIAHKVFSGILRSDVTCTICGFTSTTYDPCVDISLDLDSSRDPVKLATSKLQMCESDTELTSQSYGISTLLGCLEHFTRPEKLGADQKFFCENCQARQESLKQMSIRKIPLVTCFHIKRFEHSLIRNMSRKVDRYLHFPFSLDMGPFLSSSILRTRYGNRIFAFDGDDSYASTELASEFELFAVLTHSGKLEGGHYVTYLRLNNQWMMNFKKWISCQLISKSFLSARPFRFFDEESPDEDVGSQGIIDTVSMERTVSSGASHSSRNQVTEFPASPLSDTADTSPLVQDDDKNADPLSKVDALQIKFLHLVHQIGQSPDNLVVAQVLYRLQLASMIRAGESDVKRPGLTISKARAIAAEQEASGRPIVDFSFKILVLGRTGVGKSATINSIFDEEKAETNAFVPATDNIQEVVGCVKGIKVTVIDTPGLSPAHGNQRRNRALMLAVRRFIRKSPPDIVLYFERLDAINRGYSDYPLLKLITDVFSSSIWFNTILVMTHSSSPPPEGPDGYPVSFETFVHQRTYLVQHYIHQAISNSQLKIPVLLVENHSMCRRNTKGEKVLPNGQVWMSQFLVLCIATKVLGDANSLLKFQDSFQLTPTSTRLPSLPHLLSSLLRTRSSSSSGDFDDEVDELSDNDEDDYEQLPPIRILTKVQFQKLSRAQRNAYLDELDYRETLFLKKQWKEELRSRRERMPPTNDASVGNDDYENGASQEVVQLSDMTVPPSFDSGCPSYRYRYFLSNDKWLARPVLDPQGWDHDVGFDGINLEACLDVKKNLQASLVGQVSKDKKEFAIQAESVVKYVEPRGHTLLSGVDIQTAGKDLIYTVHGDAKFRNFRLNTTGGGLSVTKFGGVYFIGAKLEDSISVGRRFLLMLNAGRMGGCGQVAYGGGLEATIRGRDYPVRDNKVMLATTVLSLDKELVLGGSIQSDFRVDRGTKMSVSANLNNRRMGQVCVRTSTSEHVEIALIAVFSLVQALFRRRLTDAAG</sequence>
<proteinExistence type="inferred from homology"/>
<keyword evidence="8" id="KW-0645">Protease</keyword>
<dbReference type="PROSITE" id="PS50235">
    <property type="entry name" value="USP_3"/>
    <property type="match status" value="1"/>
</dbReference>
<evidence type="ECO:0000256" key="9">
    <source>
        <dbReference type="ARBA" id="ARBA00022692"/>
    </source>
</evidence>
<evidence type="ECO:0000256" key="14">
    <source>
        <dbReference type="ARBA" id="ARBA00022801"/>
    </source>
</evidence>
<dbReference type="GO" id="GO:0008270">
    <property type="term" value="F:zinc ion binding"/>
    <property type="evidence" value="ECO:0007669"/>
    <property type="project" value="UniProtKB-KW"/>
</dbReference>
<dbReference type="SUPFAM" id="SSF52540">
    <property type="entry name" value="P-loop containing nucleoside triphosphate hydrolases"/>
    <property type="match status" value="1"/>
</dbReference>
<evidence type="ECO:0000256" key="18">
    <source>
        <dbReference type="ARBA" id="ARBA00022842"/>
    </source>
</evidence>
<evidence type="ECO:0000256" key="23">
    <source>
        <dbReference type="ARBA" id="ARBA00023136"/>
    </source>
</evidence>
<evidence type="ECO:0000313" key="34">
    <source>
        <dbReference type="EMBL" id="KAG1363972.1"/>
    </source>
</evidence>
<dbReference type="Proteomes" id="UP000797356">
    <property type="component" value="Chromosome 11"/>
</dbReference>
<dbReference type="GO" id="GO:0045036">
    <property type="term" value="P:protein targeting to chloroplast"/>
    <property type="evidence" value="ECO:0007669"/>
    <property type="project" value="InterPro"/>
</dbReference>
<feature type="compositionally biased region" description="Low complexity" evidence="30">
    <location>
        <begin position="181"/>
        <end position="212"/>
    </location>
</feature>
<dbReference type="GO" id="GO:0003924">
    <property type="term" value="F:GTPase activity"/>
    <property type="evidence" value="ECO:0007669"/>
    <property type="project" value="InterPro"/>
</dbReference>
<dbReference type="Gene3D" id="3.90.70.10">
    <property type="entry name" value="Cysteine proteinases"/>
    <property type="match status" value="1"/>
</dbReference>
<keyword evidence="20" id="KW-1133">Transmembrane helix</keyword>
<dbReference type="FunFam" id="3.40.50.300:FF:000413">
    <property type="entry name" value="Translocase of chloroplast 120, chloroplastic"/>
    <property type="match status" value="1"/>
</dbReference>
<evidence type="ECO:0000256" key="24">
    <source>
        <dbReference type="ARBA" id="ARBA00023163"/>
    </source>
</evidence>
<evidence type="ECO:0000259" key="33">
    <source>
        <dbReference type="PROSITE" id="PS51720"/>
    </source>
</evidence>
<evidence type="ECO:0000256" key="15">
    <source>
        <dbReference type="ARBA" id="ARBA00022805"/>
    </source>
</evidence>
<evidence type="ECO:0000256" key="6">
    <source>
        <dbReference type="ARBA" id="ARBA00022528"/>
    </source>
</evidence>
<evidence type="ECO:0000256" key="1">
    <source>
        <dbReference type="ARBA" id="ARBA00000707"/>
    </source>
</evidence>
<dbReference type="InterPro" id="IPR001607">
    <property type="entry name" value="Znf_UBP"/>
</dbReference>
<keyword evidence="24" id="KW-0804">Transcription</keyword>
<keyword evidence="19" id="KW-0653">Protein transport</keyword>
<dbReference type="PROSITE" id="PS00973">
    <property type="entry name" value="USP_2"/>
    <property type="match status" value="1"/>
</dbReference>
<keyword evidence="10" id="KW-0479">Metal-binding</keyword>
<evidence type="ECO:0000256" key="12">
    <source>
        <dbReference type="ARBA" id="ARBA00022771"/>
    </source>
</evidence>
<evidence type="ECO:0000256" key="3">
    <source>
        <dbReference type="ARBA" id="ARBA00004123"/>
    </source>
</evidence>
<evidence type="ECO:0000256" key="21">
    <source>
        <dbReference type="ARBA" id="ARBA00023015"/>
    </source>
</evidence>
<keyword evidence="35" id="KW-1185">Reference proteome</keyword>
<comment type="similarity">
    <text evidence="27">Belongs to the TRAFAC class TrmE-Era-EngA-EngB-Septin-like GTPase superfamily. AIG1/Toc34/Toc159-like paraseptin GTPase family. TOC159 subfamily.</text>
</comment>
<keyword evidence="16" id="KW-0788">Thiol protease</keyword>
<dbReference type="PROSITE" id="PS51720">
    <property type="entry name" value="G_AIG1"/>
    <property type="match status" value="1"/>
</dbReference>
<dbReference type="GO" id="GO:0004843">
    <property type="term" value="F:cysteine-type deubiquitinase activity"/>
    <property type="evidence" value="ECO:0007669"/>
    <property type="project" value="UniProtKB-EC"/>
</dbReference>
<evidence type="ECO:0000256" key="2">
    <source>
        <dbReference type="ARBA" id="ARBA00001946"/>
    </source>
</evidence>
<comment type="similarity">
    <text evidence="28">Belongs to the peptidase C19 family. UBP8 subfamily.</text>
</comment>
<dbReference type="Gene3D" id="3.30.40.10">
    <property type="entry name" value="Zinc/RING finger domain, C3HC4 (zinc finger)"/>
    <property type="match status" value="1"/>
</dbReference>
<dbReference type="InterPro" id="IPR027417">
    <property type="entry name" value="P-loop_NTPase"/>
</dbReference>
<evidence type="ECO:0000313" key="35">
    <source>
        <dbReference type="Proteomes" id="UP000797356"/>
    </source>
</evidence>
<dbReference type="Gene3D" id="3.40.50.300">
    <property type="entry name" value="P-loop containing nucleotide triphosphate hydrolases"/>
    <property type="match status" value="1"/>
</dbReference>
<comment type="caution">
    <text evidence="34">The sequence shown here is derived from an EMBL/GenBank/DDBJ whole genome shotgun (WGS) entry which is preliminary data.</text>
</comment>
<keyword evidence="13" id="KW-0833">Ubl conjugation pathway</keyword>
<keyword evidence="6" id="KW-0150">Chloroplast</keyword>
<feature type="domain" description="UBP-type" evidence="32">
    <location>
        <begin position="14"/>
        <end position="135"/>
    </location>
</feature>
<evidence type="ECO:0000256" key="5">
    <source>
        <dbReference type="ARBA" id="ARBA00022448"/>
    </source>
</evidence>
<keyword evidence="15" id="KW-1002">Plastid outer membrane</keyword>
<protein>
    <recommendedName>
        <fullName evidence="4">ubiquitinyl hydrolase 1</fullName>
        <ecNumber evidence="4">3.4.19.12</ecNumber>
    </recommendedName>
</protein>
<feature type="compositionally biased region" description="Polar residues" evidence="30">
    <location>
        <begin position="617"/>
        <end position="628"/>
    </location>
</feature>
<name>A0A8K0IPD6_COCNU</name>
<reference evidence="34" key="1">
    <citation type="journal article" date="2017" name="Gigascience">
        <title>The genome draft of coconut (Cocos nucifera).</title>
        <authorList>
            <person name="Xiao Y."/>
            <person name="Xu P."/>
            <person name="Fan H."/>
            <person name="Baudouin L."/>
            <person name="Xia W."/>
            <person name="Bocs S."/>
            <person name="Xu J."/>
            <person name="Li Q."/>
            <person name="Guo A."/>
            <person name="Zhou L."/>
            <person name="Li J."/>
            <person name="Wu Y."/>
            <person name="Ma Z."/>
            <person name="Armero A."/>
            <person name="Issali A.E."/>
            <person name="Liu N."/>
            <person name="Peng M."/>
            <person name="Yang Y."/>
        </authorList>
    </citation>
    <scope>NUCLEOTIDE SEQUENCE</scope>
    <source>
        <tissue evidence="34">Spear leaf of Hainan Tall coconut</tissue>
    </source>
</reference>
<dbReference type="InterPro" id="IPR001394">
    <property type="entry name" value="Peptidase_C19_UCH"/>
</dbReference>
<evidence type="ECO:0000256" key="25">
    <source>
        <dbReference type="ARBA" id="ARBA00023242"/>
    </source>
</evidence>
<dbReference type="InterPro" id="IPR028889">
    <property type="entry name" value="USP"/>
</dbReference>
<dbReference type="InterPro" id="IPR050185">
    <property type="entry name" value="Ub_carboxyl-term_hydrolase"/>
</dbReference>
<evidence type="ECO:0000256" key="30">
    <source>
        <dbReference type="SAM" id="MobiDB-lite"/>
    </source>
</evidence>
<dbReference type="Pfam" id="PF11886">
    <property type="entry name" value="TOC159_MAD"/>
    <property type="match status" value="1"/>
</dbReference>
<dbReference type="FunFam" id="3.90.70.10:FF:000089">
    <property type="entry name" value="Ubiquitinyl hydrolase 1"/>
    <property type="match status" value="1"/>
</dbReference>
<accession>A0A8K0IPD6</accession>
<dbReference type="Pfam" id="PF04548">
    <property type="entry name" value="AIG1"/>
    <property type="match status" value="1"/>
</dbReference>
<dbReference type="InterPro" id="IPR018200">
    <property type="entry name" value="USP_CS"/>
</dbReference>
<keyword evidence="22" id="KW-0342">GTP-binding</keyword>
<feature type="region of interest" description="Disordered" evidence="30">
    <location>
        <begin position="162"/>
        <end position="214"/>
    </location>
</feature>
<evidence type="ECO:0000256" key="11">
    <source>
        <dbReference type="ARBA" id="ARBA00022741"/>
    </source>
</evidence>
<feature type="compositionally biased region" description="Polar residues" evidence="30">
    <location>
        <begin position="635"/>
        <end position="644"/>
    </location>
</feature>
<evidence type="ECO:0000256" key="4">
    <source>
        <dbReference type="ARBA" id="ARBA00012759"/>
    </source>
</evidence>
<reference evidence="34" key="2">
    <citation type="submission" date="2019-07" db="EMBL/GenBank/DDBJ databases">
        <authorList>
            <person name="Yang Y."/>
            <person name="Bocs S."/>
            <person name="Baudouin L."/>
        </authorList>
    </citation>
    <scope>NUCLEOTIDE SEQUENCE</scope>
    <source>
        <tissue evidence="34">Spear leaf of Hainan Tall coconut</tissue>
    </source>
</reference>
<evidence type="ECO:0000256" key="27">
    <source>
        <dbReference type="ARBA" id="ARBA00023775"/>
    </source>
</evidence>
<dbReference type="PANTHER" id="PTHR21646:SF33">
    <property type="entry name" value="UBIQUITIN CARBOXYL-TERMINAL HYDROLASE 22"/>
    <property type="match status" value="1"/>
</dbReference>
<feature type="region of interest" description="Disordered" evidence="30">
    <location>
        <begin position="1044"/>
        <end position="1063"/>
    </location>
</feature>
<dbReference type="InterPro" id="IPR005690">
    <property type="entry name" value="Toc86_159"/>
</dbReference>
<keyword evidence="11" id="KW-0547">Nucleotide-binding</keyword>
<dbReference type="EMBL" id="CM017882">
    <property type="protein sequence ID" value="KAG1363972.1"/>
    <property type="molecule type" value="Genomic_DNA"/>
</dbReference>
<evidence type="ECO:0000256" key="13">
    <source>
        <dbReference type="ARBA" id="ARBA00022786"/>
    </source>
</evidence>
<evidence type="ECO:0000256" key="29">
    <source>
        <dbReference type="PROSITE-ProRule" id="PRU00502"/>
    </source>
</evidence>
<organism evidence="34 35">
    <name type="scientific">Cocos nucifera</name>
    <name type="common">Coconut palm</name>
    <dbReference type="NCBI Taxonomy" id="13894"/>
    <lineage>
        <taxon>Eukaryota</taxon>
        <taxon>Viridiplantae</taxon>
        <taxon>Streptophyta</taxon>
        <taxon>Embryophyta</taxon>
        <taxon>Tracheophyta</taxon>
        <taxon>Spermatophyta</taxon>
        <taxon>Magnoliopsida</taxon>
        <taxon>Liliopsida</taxon>
        <taxon>Arecaceae</taxon>
        <taxon>Arecoideae</taxon>
        <taxon>Cocoseae</taxon>
        <taxon>Attaleinae</taxon>
        <taxon>Cocos</taxon>
    </lineage>
</organism>
<evidence type="ECO:0000256" key="7">
    <source>
        <dbReference type="ARBA" id="ARBA00022640"/>
    </source>
</evidence>
<evidence type="ECO:0000256" key="19">
    <source>
        <dbReference type="ARBA" id="ARBA00022927"/>
    </source>
</evidence>
<dbReference type="GO" id="GO:0005634">
    <property type="term" value="C:nucleus"/>
    <property type="evidence" value="ECO:0007669"/>
    <property type="project" value="UniProtKB-SubCell"/>
</dbReference>
<dbReference type="Pfam" id="PF02148">
    <property type="entry name" value="zf-UBP"/>
    <property type="match status" value="1"/>
</dbReference>
<keyword evidence="5" id="KW-0813">Transport</keyword>
<feature type="region of interest" description="Disordered" evidence="30">
    <location>
        <begin position="975"/>
        <end position="995"/>
    </location>
</feature>
<evidence type="ECO:0000256" key="16">
    <source>
        <dbReference type="ARBA" id="ARBA00022807"/>
    </source>
</evidence>
<keyword evidence="18" id="KW-0460">Magnesium</keyword>
<feature type="domain" description="USP" evidence="31">
    <location>
        <begin position="218"/>
        <end position="595"/>
    </location>
</feature>
<evidence type="ECO:0000259" key="31">
    <source>
        <dbReference type="PROSITE" id="PS50235"/>
    </source>
</evidence>
<keyword evidence="17" id="KW-0862">Zinc</keyword>
<evidence type="ECO:0000259" key="32">
    <source>
        <dbReference type="PROSITE" id="PS50271"/>
    </source>
</evidence>
<feature type="region of interest" description="Disordered" evidence="30">
    <location>
        <begin position="617"/>
        <end position="651"/>
    </location>
</feature>
<keyword evidence="21" id="KW-0805">Transcription regulation</keyword>
<dbReference type="OrthoDB" id="8954335at2759"/>
<dbReference type="GO" id="GO:0006508">
    <property type="term" value="P:proteolysis"/>
    <property type="evidence" value="ECO:0007669"/>
    <property type="project" value="UniProtKB-KW"/>
</dbReference>
<dbReference type="Pfam" id="PF00443">
    <property type="entry name" value="UCH"/>
    <property type="match status" value="1"/>
</dbReference>
<evidence type="ECO:0000256" key="8">
    <source>
        <dbReference type="ARBA" id="ARBA00022670"/>
    </source>
</evidence>
<keyword evidence="12 29" id="KW-0863">Zinc-finger</keyword>
<evidence type="ECO:0000256" key="20">
    <source>
        <dbReference type="ARBA" id="ARBA00022989"/>
    </source>
</evidence>
<comment type="cofactor">
    <cofactor evidence="2">
        <name>Mg(2+)</name>
        <dbReference type="ChEBI" id="CHEBI:18420"/>
    </cofactor>
</comment>
<dbReference type="InterPro" id="IPR038765">
    <property type="entry name" value="Papain-like_cys_pep_sf"/>
</dbReference>
<dbReference type="SUPFAM" id="SSF54001">
    <property type="entry name" value="Cysteine proteinases"/>
    <property type="match status" value="1"/>
</dbReference>
<dbReference type="GO" id="GO:0016579">
    <property type="term" value="P:protein deubiquitination"/>
    <property type="evidence" value="ECO:0007669"/>
    <property type="project" value="InterPro"/>
</dbReference>
<keyword evidence="25" id="KW-0539">Nucleus</keyword>
<evidence type="ECO:0000256" key="26">
    <source>
        <dbReference type="ARBA" id="ARBA00023766"/>
    </source>
</evidence>
<dbReference type="PROSITE" id="PS00972">
    <property type="entry name" value="USP_1"/>
    <property type="match status" value="1"/>
</dbReference>
<keyword evidence="9" id="KW-0812">Transmembrane</keyword>
<dbReference type="InterPro" id="IPR013083">
    <property type="entry name" value="Znf_RING/FYVE/PHD"/>
</dbReference>
<dbReference type="PROSITE" id="PS50271">
    <property type="entry name" value="ZF_UBP"/>
    <property type="match status" value="1"/>
</dbReference>
<keyword evidence="14" id="KW-0378">Hydrolase</keyword>
<feature type="domain" description="AIG1-type G" evidence="33">
    <location>
        <begin position="727"/>
        <end position="957"/>
    </location>
</feature>
<gene>
    <name evidence="34" type="ORF">COCNU_11G007990</name>
</gene>
<dbReference type="InterPro" id="IPR024283">
    <property type="entry name" value="TOC159_MAD"/>
</dbReference>
<feature type="compositionally biased region" description="Acidic residues" evidence="30">
    <location>
        <begin position="982"/>
        <end position="995"/>
    </location>
</feature>
<keyword evidence="7" id="KW-0934">Plastid</keyword>
<dbReference type="PANTHER" id="PTHR21646">
    <property type="entry name" value="UBIQUITIN CARBOXYL-TERMINAL HYDROLASE"/>
    <property type="match status" value="1"/>
</dbReference>
<dbReference type="GO" id="GO:0015031">
    <property type="term" value="P:protein transport"/>
    <property type="evidence" value="ECO:0007669"/>
    <property type="project" value="UniProtKB-KW"/>
</dbReference>
<dbReference type="GO" id="GO:0009707">
    <property type="term" value="C:chloroplast outer membrane"/>
    <property type="evidence" value="ECO:0007669"/>
    <property type="project" value="UniProtKB-SubCell"/>
</dbReference>
<dbReference type="NCBIfam" id="TIGR00993">
    <property type="entry name" value="3a0901s04IAP86"/>
    <property type="match status" value="1"/>
</dbReference>
<evidence type="ECO:0000256" key="17">
    <source>
        <dbReference type="ARBA" id="ARBA00022833"/>
    </source>
</evidence>
<keyword evidence="23" id="KW-0472">Membrane</keyword>
<dbReference type="InterPro" id="IPR006703">
    <property type="entry name" value="G_AIG1"/>
</dbReference>
<comment type="subcellular location">
    <subcellularLocation>
        <location evidence="3">Nucleus</location>
    </subcellularLocation>
    <subcellularLocation>
        <location evidence="26">Plastid</location>
        <location evidence="26">Chloroplast outer membrane</location>
        <topology evidence="26">Single-pass membrane protein</topology>
    </subcellularLocation>
</comment>
<evidence type="ECO:0000256" key="28">
    <source>
        <dbReference type="ARBA" id="ARBA00038490"/>
    </source>
</evidence>
<dbReference type="SUPFAM" id="SSF57850">
    <property type="entry name" value="RING/U-box"/>
    <property type="match status" value="1"/>
</dbReference>
<dbReference type="GO" id="GO:0005525">
    <property type="term" value="F:GTP binding"/>
    <property type="evidence" value="ECO:0007669"/>
    <property type="project" value="UniProtKB-KW"/>
</dbReference>
<evidence type="ECO:0000256" key="22">
    <source>
        <dbReference type="ARBA" id="ARBA00023134"/>
    </source>
</evidence>